<evidence type="ECO:0000313" key="2">
    <source>
        <dbReference type="EMBL" id="QCT06198.1"/>
    </source>
</evidence>
<reference evidence="2 3" key="1">
    <citation type="submission" date="2019-04" db="EMBL/GenBank/DDBJ databases">
        <authorList>
            <person name="Embree M."/>
            <person name="Gaffney J.R."/>
        </authorList>
    </citation>
    <scope>NUCLEOTIDE SEQUENCE [LARGE SCALE GENOMIC DNA]</scope>
    <source>
        <strain evidence="2 3">JE7A12</strain>
    </source>
</reference>
<evidence type="ECO:0000313" key="3">
    <source>
        <dbReference type="Proteomes" id="UP000301475"/>
    </source>
</evidence>
<dbReference type="EMBL" id="CP039381">
    <property type="protein sequence ID" value="QCT06198.1"/>
    <property type="molecule type" value="Genomic_DNA"/>
</dbReference>
<sequence length="180" mass="20891">MDGFCEQVVKRKRKAKDNILAVVYIVMALLIPAVCISLAYVITAYFIYIGFFLLLALVPLALLLINYQKVEYEYSVVDNTLNVDKIIAKRRRKKIVRLRIDEIKEMVKFNEKYTGKKINKYYIAVDDVNDDDVYAFTYYNEARGNLAVVMKPNNTILEGMRPKLNPSIQIQVVKLLRNVK</sequence>
<dbReference type="KEGG" id="ruj:E5Z56_01925"/>
<feature type="transmembrane region" description="Helical" evidence="1">
    <location>
        <begin position="45"/>
        <end position="65"/>
    </location>
</feature>
<protein>
    <recommendedName>
        <fullName evidence="4">Bacterial Pleckstrin homology domain-containing protein</fullName>
    </recommendedName>
</protein>
<evidence type="ECO:0008006" key="4">
    <source>
        <dbReference type="Google" id="ProtNLM"/>
    </source>
</evidence>
<keyword evidence="1" id="KW-0472">Membrane</keyword>
<feature type="transmembrane region" description="Helical" evidence="1">
    <location>
        <begin position="19"/>
        <end position="39"/>
    </location>
</feature>
<dbReference type="RefSeq" id="WP_138156287.1">
    <property type="nucleotide sequence ID" value="NZ_CP039381.1"/>
</dbReference>
<dbReference type="AlphaFoldDB" id="A0A4P8XZ96"/>
<dbReference type="OrthoDB" id="2062630at2"/>
<dbReference type="Pfam" id="PF19601">
    <property type="entry name" value="DUF6106"/>
    <property type="match status" value="1"/>
</dbReference>
<keyword evidence="3" id="KW-1185">Reference proteome</keyword>
<proteinExistence type="predicted"/>
<dbReference type="InterPro" id="IPR046088">
    <property type="entry name" value="DUF6106"/>
</dbReference>
<evidence type="ECO:0000256" key="1">
    <source>
        <dbReference type="SAM" id="Phobius"/>
    </source>
</evidence>
<dbReference type="Proteomes" id="UP000301475">
    <property type="component" value="Chromosome"/>
</dbReference>
<name>A0A4P8XZ96_9FIRM</name>
<gene>
    <name evidence="2" type="ORF">E5Z56_01925</name>
</gene>
<keyword evidence="1" id="KW-1133">Transmembrane helix</keyword>
<organism evidence="2 3">
    <name type="scientific">Ruminococcus bovis</name>
    <dbReference type="NCBI Taxonomy" id="2564099"/>
    <lineage>
        <taxon>Bacteria</taxon>
        <taxon>Bacillati</taxon>
        <taxon>Bacillota</taxon>
        <taxon>Clostridia</taxon>
        <taxon>Eubacteriales</taxon>
        <taxon>Oscillospiraceae</taxon>
        <taxon>Ruminococcus</taxon>
    </lineage>
</organism>
<accession>A0A4P8XZ96</accession>
<keyword evidence="1" id="KW-0812">Transmembrane</keyword>